<dbReference type="InterPro" id="IPR020945">
    <property type="entry name" value="DMSO/NO3_reduct_chaperone"/>
</dbReference>
<dbReference type="PIRSF" id="PIRSF004690">
    <property type="entry name" value="DmsD"/>
    <property type="match status" value="1"/>
</dbReference>
<name>A0ABQ5ZXM2_9GAMM</name>
<reference evidence="3" key="1">
    <citation type="journal article" date="2019" name="Int. J. Syst. Evol. Microbiol.">
        <title>The Global Catalogue of Microorganisms (GCM) 10K type strain sequencing project: providing services to taxonomists for standard genome sequencing and annotation.</title>
        <authorList>
            <consortium name="The Broad Institute Genomics Platform"/>
            <consortium name="The Broad Institute Genome Sequencing Center for Infectious Disease"/>
            <person name="Wu L."/>
            <person name="Ma J."/>
        </authorList>
    </citation>
    <scope>NUCLEOTIDE SEQUENCE [LARGE SCALE GENOMIC DNA]</scope>
    <source>
        <strain evidence="3">NBRC 100033</strain>
    </source>
</reference>
<evidence type="ECO:0000313" key="2">
    <source>
        <dbReference type="EMBL" id="GLR62733.1"/>
    </source>
</evidence>
<proteinExistence type="predicted"/>
<dbReference type="Proteomes" id="UP001156682">
    <property type="component" value="Unassembled WGS sequence"/>
</dbReference>
<gene>
    <name evidence="2" type="primary">dmsD</name>
    <name evidence="2" type="ORF">GCM10007878_01680</name>
</gene>
<dbReference type="PANTHER" id="PTHR34227">
    <property type="entry name" value="CHAPERONE PROTEIN YCDY"/>
    <property type="match status" value="1"/>
</dbReference>
<keyword evidence="3" id="KW-1185">Reference proteome</keyword>
<keyword evidence="1" id="KW-0143">Chaperone</keyword>
<organism evidence="2 3">
    <name type="scientific">Marinospirillum insulare</name>
    <dbReference type="NCBI Taxonomy" id="217169"/>
    <lineage>
        <taxon>Bacteria</taxon>
        <taxon>Pseudomonadati</taxon>
        <taxon>Pseudomonadota</taxon>
        <taxon>Gammaproteobacteria</taxon>
        <taxon>Oceanospirillales</taxon>
        <taxon>Oceanospirillaceae</taxon>
        <taxon>Marinospirillum</taxon>
    </lineage>
</organism>
<comment type="caution">
    <text evidence="2">The sequence shown here is derived from an EMBL/GenBank/DDBJ whole genome shotgun (WGS) entry which is preliminary data.</text>
</comment>
<dbReference type="RefSeq" id="WP_051610155.1">
    <property type="nucleotide sequence ID" value="NZ_BSOR01000001.1"/>
</dbReference>
<evidence type="ECO:0000256" key="1">
    <source>
        <dbReference type="ARBA" id="ARBA00023186"/>
    </source>
</evidence>
<sequence length="208" mass="23533">MNLSLLNTLQNEAHALGALFYYGPSHEASEGLFQAINEGSISEFLPNLPVNEWQAALAEPDLHSAWQASFYGPDFLDAPPWGSVYLDPERVVFGVSLIELRSFLNDLKLELTTDMNEPEDHFGLLLLLVAQLAAEQQANQSKEVSNPLVQLLTVHLLPWSERYLSCLSNSAEHPFIKCLADYSRLRLVNWQKELNLKPIIKDLYWPIT</sequence>
<evidence type="ECO:0000313" key="3">
    <source>
        <dbReference type="Proteomes" id="UP001156682"/>
    </source>
</evidence>
<dbReference type="Pfam" id="PF02613">
    <property type="entry name" value="Nitrate_red_del"/>
    <property type="match status" value="1"/>
</dbReference>
<dbReference type="InterPro" id="IPR036411">
    <property type="entry name" value="TorD-like_sf"/>
</dbReference>
<protein>
    <submittedName>
        <fullName evidence="2">Tat proofreading chaperone DmsD</fullName>
    </submittedName>
</protein>
<dbReference type="InterPro" id="IPR050289">
    <property type="entry name" value="TorD/DmsD_chaperones"/>
</dbReference>
<dbReference type="PANTHER" id="PTHR34227:SF13">
    <property type="entry name" value="TAT PROOFREADING CHAPERONE DMSD-RELATED"/>
    <property type="match status" value="1"/>
</dbReference>
<dbReference type="InterPro" id="IPR026269">
    <property type="entry name" value="DmsD-type"/>
</dbReference>
<dbReference type="Gene3D" id="1.10.3480.10">
    <property type="entry name" value="TorD-like"/>
    <property type="match status" value="1"/>
</dbReference>
<dbReference type="EMBL" id="BSOR01000001">
    <property type="protein sequence ID" value="GLR62733.1"/>
    <property type="molecule type" value="Genomic_DNA"/>
</dbReference>
<accession>A0ABQ5ZXM2</accession>
<dbReference type="NCBIfam" id="NF008632">
    <property type="entry name" value="PRK11621.1"/>
    <property type="match status" value="1"/>
</dbReference>
<dbReference type="SUPFAM" id="SSF89155">
    <property type="entry name" value="TorD-like"/>
    <property type="match status" value="1"/>
</dbReference>